<proteinExistence type="inferred from homology"/>
<dbReference type="InterPro" id="IPR029479">
    <property type="entry name" value="Nitroreductase"/>
</dbReference>
<protein>
    <submittedName>
        <fullName evidence="4">Unannotated protein</fullName>
    </submittedName>
</protein>
<dbReference type="SUPFAM" id="SSF55469">
    <property type="entry name" value="FMN-dependent nitroreductase-like"/>
    <property type="match status" value="1"/>
</dbReference>
<reference evidence="4" key="1">
    <citation type="submission" date="2020-05" db="EMBL/GenBank/DDBJ databases">
        <authorList>
            <person name="Chiriac C."/>
            <person name="Salcher M."/>
            <person name="Ghai R."/>
            <person name="Kavagutti S V."/>
        </authorList>
    </citation>
    <scope>NUCLEOTIDE SEQUENCE</scope>
</reference>
<dbReference type="EMBL" id="CAEZVQ010000017">
    <property type="protein sequence ID" value="CAB4630043.1"/>
    <property type="molecule type" value="Genomic_DNA"/>
</dbReference>
<organism evidence="4">
    <name type="scientific">freshwater metagenome</name>
    <dbReference type="NCBI Taxonomy" id="449393"/>
    <lineage>
        <taxon>unclassified sequences</taxon>
        <taxon>metagenomes</taxon>
        <taxon>ecological metagenomes</taxon>
    </lineage>
</organism>
<dbReference type="AlphaFoldDB" id="A0A6J6J0L1"/>
<dbReference type="Pfam" id="PF00881">
    <property type="entry name" value="Nitroreductase"/>
    <property type="match status" value="1"/>
</dbReference>
<dbReference type="PANTHER" id="PTHR43673:SF10">
    <property type="entry name" value="NADH DEHYDROGENASE_NAD(P)H NITROREDUCTASE XCC3605-RELATED"/>
    <property type="match status" value="1"/>
</dbReference>
<gene>
    <name evidence="4" type="ORF">UFOPK2086_00265</name>
</gene>
<dbReference type="Gene3D" id="3.40.109.10">
    <property type="entry name" value="NADH Oxidase"/>
    <property type="match status" value="1"/>
</dbReference>
<feature type="domain" description="Nitroreductase" evidence="3">
    <location>
        <begin position="16"/>
        <end position="184"/>
    </location>
</feature>
<keyword evidence="2" id="KW-0560">Oxidoreductase</keyword>
<accession>A0A6J6J0L1</accession>
<dbReference type="GO" id="GO:0016491">
    <property type="term" value="F:oxidoreductase activity"/>
    <property type="evidence" value="ECO:0007669"/>
    <property type="project" value="UniProtKB-KW"/>
</dbReference>
<dbReference type="PANTHER" id="PTHR43673">
    <property type="entry name" value="NAD(P)H NITROREDUCTASE YDGI-RELATED"/>
    <property type="match status" value="1"/>
</dbReference>
<evidence type="ECO:0000259" key="3">
    <source>
        <dbReference type="Pfam" id="PF00881"/>
    </source>
</evidence>
<comment type="similarity">
    <text evidence="1">Belongs to the nitroreductase family.</text>
</comment>
<dbReference type="InterPro" id="IPR000415">
    <property type="entry name" value="Nitroreductase-like"/>
</dbReference>
<evidence type="ECO:0000313" key="4">
    <source>
        <dbReference type="EMBL" id="CAB4630043.1"/>
    </source>
</evidence>
<sequence>MALLPLDADQLLTTTRAVRKRLDFSRPVEDSVIRECVEVAMQSPSGSNNMTMQFVVIRDEAKRQAIGEVYRQCYEIYRSLDGIYIGSIDKGDAAENAQQSRSASSADFLGERMGDAPTLVLACNVGSRVEGAPAMMAASMMGNVLPAMWSFMLAARARGLGTAWTTVHLMMEQQVADIVGIPFDTVQQACLSPLAYTVGTDFKPAARPAADSIIHWDTW</sequence>
<evidence type="ECO:0000256" key="2">
    <source>
        <dbReference type="ARBA" id="ARBA00023002"/>
    </source>
</evidence>
<name>A0A6J6J0L1_9ZZZZ</name>
<evidence type="ECO:0000256" key="1">
    <source>
        <dbReference type="ARBA" id="ARBA00007118"/>
    </source>
</evidence>
<dbReference type="CDD" id="cd02062">
    <property type="entry name" value="Nitro_FMN_reductase"/>
    <property type="match status" value="1"/>
</dbReference>